<dbReference type="Gene3D" id="1.20.120.520">
    <property type="entry name" value="nmb1532 protein domain like"/>
    <property type="match status" value="1"/>
</dbReference>
<accession>A0A974BML3</accession>
<dbReference type="PANTHER" id="PTHR39966:SF3">
    <property type="entry name" value="DUF438 DOMAIN-CONTAINING PROTEIN"/>
    <property type="match status" value="1"/>
</dbReference>
<comment type="caution">
    <text evidence="2">The sequence shown here is derived from an EMBL/GenBank/DDBJ whole genome shotgun (WGS) entry which is preliminary data.</text>
</comment>
<evidence type="ECO:0000313" key="3">
    <source>
        <dbReference type="Proteomes" id="UP000611629"/>
    </source>
</evidence>
<reference evidence="2" key="1">
    <citation type="submission" date="2020-07" db="EMBL/GenBank/DDBJ databases">
        <title>Genomic analysis of a strain of Sedimentibacter Hydroxybenzoicus DSM7310.</title>
        <authorList>
            <person name="Ma S."/>
        </authorList>
    </citation>
    <scope>NUCLEOTIDE SEQUENCE</scope>
    <source>
        <strain evidence="2">DSM 7310</strain>
    </source>
</reference>
<dbReference type="Pfam" id="PF01814">
    <property type="entry name" value="Hemerythrin"/>
    <property type="match status" value="1"/>
</dbReference>
<gene>
    <name evidence="2" type="ORF">HZF24_14475</name>
</gene>
<dbReference type="PANTHER" id="PTHR39966">
    <property type="entry name" value="BLL2471 PROTEIN-RELATED"/>
    <property type="match status" value="1"/>
</dbReference>
<evidence type="ECO:0000313" key="2">
    <source>
        <dbReference type="EMBL" id="NYB75350.1"/>
    </source>
</evidence>
<dbReference type="SUPFAM" id="SSF55785">
    <property type="entry name" value="PYP-like sensor domain (PAS domain)"/>
    <property type="match status" value="1"/>
</dbReference>
<organism evidence="2 3">
    <name type="scientific">Sedimentibacter hydroxybenzoicus DSM 7310</name>
    <dbReference type="NCBI Taxonomy" id="1123245"/>
    <lineage>
        <taxon>Bacteria</taxon>
        <taxon>Bacillati</taxon>
        <taxon>Bacillota</taxon>
        <taxon>Tissierellia</taxon>
        <taxon>Sedimentibacter</taxon>
    </lineage>
</organism>
<proteinExistence type="predicted"/>
<dbReference type="Proteomes" id="UP000611629">
    <property type="component" value="Unassembled WGS sequence"/>
</dbReference>
<dbReference type="InterPro" id="IPR000700">
    <property type="entry name" value="PAS-assoc_C"/>
</dbReference>
<dbReference type="EMBL" id="JACBNQ010000020">
    <property type="protein sequence ID" value="NYB75350.1"/>
    <property type="molecule type" value="Genomic_DNA"/>
</dbReference>
<dbReference type="AlphaFoldDB" id="A0A974BML3"/>
<dbReference type="RefSeq" id="WP_179239055.1">
    <property type="nucleotide sequence ID" value="NZ_JACBNQ010000020.1"/>
</dbReference>
<feature type="domain" description="PAC" evidence="1">
    <location>
        <begin position="328"/>
        <end position="387"/>
    </location>
</feature>
<dbReference type="Pfam" id="PF13596">
    <property type="entry name" value="PAS_10"/>
    <property type="match status" value="1"/>
</dbReference>
<dbReference type="Gene3D" id="3.30.450.20">
    <property type="entry name" value="PAS domain"/>
    <property type="match status" value="1"/>
</dbReference>
<evidence type="ECO:0000259" key="1">
    <source>
        <dbReference type="PROSITE" id="PS50113"/>
    </source>
</evidence>
<name>A0A974BML3_SEDHY</name>
<dbReference type="GO" id="GO:0005886">
    <property type="term" value="C:plasma membrane"/>
    <property type="evidence" value="ECO:0007669"/>
    <property type="project" value="TreeGrafter"/>
</dbReference>
<sequence>MNNGNKRVTRLIGYVKGLKDGLDGVKLYAKYKEDIESVKPQEAFEIFYSLIEEEIQPKEILVFLDKVINVFYKSLLNHRWEKPDNDNFLMDLINENEALVKKTDEIKALMKEPDLSIRKQKLLSRVKELEEFNDHYLKKENILFPYMEKTMDKFHGLSIMWELHDVVRNQIKEAVNVIKDDDSSEQQVNKAIANLFFGILGVKKKEELILFPAASEVLSDDDWYQMHKQSMEYGFPFIEKSSSETINEEEKQIINNGFIKTETGILNFEEVLMIFNTLPVDMTFVDENNRVKYFTRPKDRIFPRSPAVIGRNVNNCHPPASVHIVEEIVESFRSGKEDTAKFWLNLKGKDILIQYFALRDESGNYKGVLEVSQDITEIKSLEGERRLLKWGQ</sequence>
<protein>
    <submittedName>
        <fullName evidence="2">DUF438 domain-containing protein</fullName>
    </submittedName>
</protein>
<keyword evidence="3" id="KW-1185">Reference proteome</keyword>
<dbReference type="PROSITE" id="PS50113">
    <property type="entry name" value="PAC"/>
    <property type="match status" value="1"/>
</dbReference>
<dbReference type="InterPro" id="IPR035965">
    <property type="entry name" value="PAS-like_dom_sf"/>
</dbReference>
<dbReference type="InterPro" id="IPR012312">
    <property type="entry name" value="Hemerythrin-like"/>
</dbReference>